<dbReference type="PANTHER" id="PTHR21255:SF23">
    <property type="entry name" value="DYNEIN LIGHT CHAIN"/>
    <property type="match status" value="1"/>
</dbReference>
<accession>A0A6P8I5F7</accession>
<organism evidence="2 3">
    <name type="scientific">Actinia tenebrosa</name>
    <name type="common">Australian red waratah sea anemone</name>
    <dbReference type="NCBI Taxonomy" id="6105"/>
    <lineage>
        <taxon>Eukaryota</taxon>
        <taxon>Metazoa</taxon>
        <taxon>Cnidaria</taxon>
        <taxon>Anthozoa</taxon>
        <taxon>Hexacorallia</taxon>
        <taxon>Actiniaria</taxon>
        <taxon>Actiniidae</taxon>
        <taxon>Actinia</taxon>
    </lineage>
</organism>
<evidence type="ECO:0000313" key="2">
    <source>
        <dbReference type="Proteomes" id="UP000515163"/>
    </source>
</evidence>
<dbReference type="PANTHER" id="PTHR21255">
    <property type="entry name" value="T-COMPLEX-ASSOCIATED-TESTIS-EXPRESSED 1/ DYNEIN LIGHT CHAIN"/>
    <property type="match status" value="1"/>
</dbReference>
<dbReference type="KEGG" id="aten:116296340"/>
<dbReference type="Pfam" id="PF03645">
    <property type="entry name" value="Tctex-1"/>
    <property type="match status" value="1"/>
</dbReference>
<comment type="similarity">
    <text evidence="1">Belongs to the dynein light chain Tctex-type family.</text>
</comment>
<reference evidence="3" key="1">
    <citation type="submission" date="2025-08" db="UniProtKB">
        <authorList>
            <consortium name="RefSeq"/>
        </authorList>
    </citation>
    <scope>IDENTIFICATION</scope>
    <source>
        <tissue evidence="3">Tentacle</tissue>
    </source>
</reference>
<dbReference type="GO" id="GO:0005868">
    <property type="term" value="C:cytoplasmic dynein complex"/>
    <property type="evidence" value="ECO:0007669"/>
    <property type="project" value="TreeGrafter"/>
</dbReference>
<dbReference type="Gene3D" id="3.30.1140.40">
    <property type="entry name" value="Tctex-1"/>
    <property type="match status" value="1"/>
</dbReference>
<dbReference type="OrthoDB" id="10260741at2759"/>
<dbReference type="GO" id="GO:0045505">
    <property type="term" value="F:dynein intermediate chain binding"/>
    <property type="evidence" value="ECO:0007669"/>
    <property type="project" value="TreeGrafter"/>
</dbReference>
<dbReference type="CDD" id="cd21451">
    <property type="entry name" value="DLC-like_TCTEX1D"/>
    <property type="match status" value="1"/>
</dbReference>
<dbReference type="InParanoid" id="A0A6P8I5F7"/>
<dbReference type="GO" id="GO:0005737">
    <property type="term" value="C:cytoplasm"/>
    <property type="evidence" value="ECO:0007669"/>
    <property type="project" value="TreeGrafter"/>
</dbReference>
<evidence type="ECO:0000313" key="3">
    <source>
        <dbReference type="RefSeq" id="XP_031560207.1"/>
    </source>
</evidence>
<proteinExistence type="inferred from homology"/>
<keyword evidence="2" id="KW-1185">Reference proteome</keyword>
<gene>
    <name evidence="3" type="primary">LOC116296340</name>
</gene>
<dbReference type="GO" id="GO:0007018">
    <property type="term" value="P:microtubule-based movement"/>
    <property type="evidence" value="ECO:0007669"/>
    <property type="project" value="TreeGrafter"/>
</dbReference>
<protein>
    <submittedName>
        <fullName evidence="3">Tctex1 domain-containing protein 1-A-like</fullName>
    </submittedName>
</protein>
<name>A0A6P8I5F7_ACTTE</name>
<evidence type="ECO:0000256" key="1">
    <source>
        <dbReference type="ARBA" id="ARBA00005361"/>
    </source>
</evidence>
<dbReference type="AlphaFoldDB" id="A0A6P8I5F7"/>
<dbReference type="InterPro" id="IPR038586">
    <property type="entry name" value="Tctex-1-like_sf"/>
</dbReference>
<dbReference type="Proteomes" id="UP000515163">
    <property type="component" value="Unplaced"/>
</dbReference>
<dbReference type="RefSeq" id="XP_031560207.1">
    <property type="nucleotide sequence ID" value="XM_031704347.1"/>
</dbReference>
<sequence>MKSGRAFPERVGLVTKGPAFEKISRKSSSVFEEDKSESLVYENTYRMAPDESKRFLPARVKAISSTVLQEMLFNVDYDPKACRELSLKISDVIVRQVTSLGFDRYKIVCLTTIGQKTDQTVRIASQCCWDPKVDNFAESIFMNKSLFAVTVVYGSYQE</sequence>
<dbReference type="GeneID" id="116296340"/>
<dbReference type="InterPro" id="IPR005334">
    <property type="entry name" value="Tctex-1-like"/>
</dbReference>